<sequence>MEGFAPITGEEHELLVAKCQENGWLKRGGYDWQDDPFMEEYPYEFSKAESIEDLRNAFARGNWAIRQGFVYEDLAFIQQVNGGDEWWTCKRFDGEWVDFESWSFGRISLDPAEFEDAMLHMRHATKEECTSLRYMDSKIPERPQSLADRAQGAIQASATLDSATQHRQGPNHTR</sequence>
<dbReference type="Proteomes" id="UP000031121">
    <property type="component" value="Chromosome"/>
</dbReference>
<protein>
    <submittedName>
        <fullName evidence="2">Peptide ABC transporter substrate-binding protein</fullName>
    </submittedName>
</protein>
<dbReference type="KEGG" id="cbac:JI75_04425"/>
<feature type="region of interest" description="Disordered" evidence="1">
    <location>
        <begin position="144"/>
        <end position="174"/>
    </location>
</feature>
<dbReference type="EMBL" id="CP009302">
    <property type="protein sequence ID" value="AJC12026.1"/>
    <property type="molecule type" value="Genomic_DNA"/>
</dbReference>
<organism evidence="2 3">
    <name type="scientific">Berryella intestinalis</name>
    <dbReference type="NCBI Taxonomy" id="1531429"/>
    <lineage>
        <taxon>Bacteria</taxon>
        <taxon>Bacillati</taxon>
        <taxon>Actinomycetota</taxon>
        <taxon>Coriobacteriia</taxon>
        <taxon>Eggerthellales</taxon>
        <taxon>Eggerthellaceae</taxon>
        <taxon>Berryella</taxon>
    </lineage>
</organism>
<name>A0A0A8B3G7_9ACTN</name>
<proteinExistence type="predicted"/>
<feature type="compositionally biased region" description="Polar residues" evidence="1">
    <location>
        <begin position="154"/>
        <end position="174"/>
    </location>
</feature>
<dbReference type="STRING" id="1531429.JI75_04425"/>
<accession>A0A0A8B3G7</accession>
<reference evidence="2 3" key="2">
    <citation type="journal article" date="2015" name="Genome Announc.">
        <title>Complete Genome Sequence of Coriobacteriaceae Strain 68-1-3, a Novel Mucus-Degrading Isolate from the Swine Intestinal Tract.</title>
        <authorList>
            <person name="Looft T."/>
            <person name="Bayles D.O."/>
            <person name="Alt D.P."/>
            <person name="Stanton T.B."/>
        </authorList>
    </citation>
    <scope>NUCLEOTIDE SEQUENCE [LARGE SCALE GENOMIC DNA]</scope>
    <source>
        <strain evidence="2 3">68-1-3</strain>
    </source>
</reference>
<reference evidence="3" key="1">
    <citation type="submission" date="2014-08" db="EMBL/GenBank/DDBJ databases">
        <title>Coriobacteriaceae sp. complete genome.</title>
        <authorList>
            <person name="Looft T."/>
            <person name="Bayles D.O."/>
            <person name="Stanton T.B."/>
        </authorList>
    </citation>
    <scope>NUCLEOTIDE SEQUENCE [LARGE SCALE GENOMIC DNA]</scope>
    <source>
        <strain evidence="3">68-1-3</strain>
    </source>
</reference>
<gene>
    <name evidence="2" type="ORF">JI75_04425</name>
</gene>
<keyword evidence="3" id="KW-1185">Reference proteome</keyword>
<dbReference type="OrthoDB" id="2088281at2"/>
<evidence type="ECO:0000313" key="3">
    <source>
        <dbReference type="Proteomes" id="UP000031121"/>
    </source>
</evidence>
<dbReference type="HOGENOM" id="CLU_131395_0_0_11"/>
<evidence type="ECO:0000256" key="1">
    <source>
        <dbReference type="SAM" id="MobiDB-lite"/>
    </source>
</evidence>
<dbReference type="AlphaFoldDB" id="A0A0A8B3G7"/>
<evidence type="ECO:0000313" key="2">
    <source>
        <dbReference type="EMBL" id="AJC12026.1"/>
    </source>
</evidence>
<dbReference type="RefSeq" id="WP_039689035.1">
    <property type="nucleotide sequence ID" value="NZ_CP009302.1"/>
</dbReference>